<dbReference type="SUPFAM" id="SSF50630">
    <property type="entry name" value="Acid proteases"/>
    <property type="match status" value="1"/>
</dbReference>
<feature type="compositionally biased region" description="Basic and acidic residues" evidence="5">
    <location>
        <begin position="445"/>
        <end position="458"/>
    </location>
</feature>
<protein>
    <recommendedName>
        <fullName evidence="6">Peptidase A1 domain-containing protein</fullName>
    </recommendedName>
</protein>
<dbReference type="InterPro" id="IPR001461">
    <property type="entry name" value="Aspartic_peptidase_A1"/>
</dbReference>
<dbReference type="STRING" id="1230097.A0A423XFL8"/>
<feature type="compositionally biased region" description="Polar residues" evidence="5">
    <location>
        <begin position="25"/>
        <end position="39"/>
    </location>
</feature>
<keyword evidence="8" id="KW-1185">Reference proteome</keyword>
<accession>A0A423XFL8</accession>
<dbReference type="Proteomes" id="UP000285146">
    <property type="component" value="Unassembled WGS sequence"/>
</dbReference>
<sequence>MVSSAPSPTGASYNPHFTVRLRSPDISSEPSLGISQNPLSIRRSAQRHPRHEALHKSLGHDDIHGRIHGSEKSVTNVYLRGTSYVTDVTIGSQTIPLLVDTGSADLWAVPSSFVCLDTDGHEVHQRDCGFPVSFKGNFSGGVVPDEYFSVYYGSGQFAFGPYGFETVTLGGITVPNQQISLPTTGYIQSSTKDYAGIIGLGYPGMVAARNGAVPRIALNNTDPFASYDPWFFGAIKKNLTRPVFSLALESDGGGLLGIGGTVDVPTTGGYASTPILMIDLVGEARAETQFTFYTIIADDYLINGQSVSNLSSNTNNPLRHSFPVIVDSGFSANMLPPSLVDRFYSAFHTPPQLVDIGGAEVPAVPCDTEVPSFGIKIENKVFDMSPQEIVIATLNTTVNGTFVCGLGIQPGLEEAGALGDTFLSGVVAVFDIGASEMRFSSRVRATKDPAFDPEKYPGDKSIGSPTKSLTAQPGRSQPKQHGS</sequence>
<dbReference type="InterPro" id="IPR001969">
    <property type="entry name" value="Aspartic_peptidase_AS"/>
</dbReference>
<evidence type="ECO:0000256" key="5">
    <source>
        <dbReference type="SAM" id="MobiDB-lite"/>
    </source>
</evidence>
<dbReference type="Gene3D" id="2.40.70.10">
    <property type="entry name" value="Acid Proteases"/>
    <property type="match status" value="2"/>
</dbReference>
<evidence type="ECO:0000256" key="3">
    <source>
        <dbReference type="PIRSR" id="PIRSR601461-1"/>
    </source>
</evidence>
<name>A0A423XFL8_9PEZI</name>
<keyword evidence="2 4" id="KW-0064">Aspartyl protease</keyword>
<dbReference type="PANTHER" id="PTHR47966:SF47">
    <property type="entry name" value="ENDOPEPTIDASE, PUTATIVE (AFU_ORTHOLOGUE AFUA_3G01220)-RELATED"/>
    <property type="match status" value="1"/>
</dbReference>
<comment type="caution">
    <text evidence="7">The sequence shown here is derived from an EMBL/GenBank/DDBJ whole genome shotgun (WGS) entry which is preliminary data.</text>
</comment>
<evidence type="ECO:0000256" key="2">
    <source>
        <dbReference type="ARBA" id="ARBA00022750"/>
    </source>
</evidence>
<keyword evidence="4" id="KW-0645">Protease</keyword>
<feature type="compositionally biased region" description="Polar residues" evidence="5">
    <location>
        <begin position="463"/>
        <end position="483"/>
    </location>
</feature>
<proteinExistence type="inferred from homology"/>
<dbReference type="EMBL" id="LKEB01000011">
    <property type="protein sequence ID" value="ROW14978.1"/>
    <property type="molecule type" value="Genomic_DNA"/>
</dbReference>
<dbReference type="Pfam" id="PF00026">
    <property type="entry name" value="Asp"/>
    <property type="match status" value="1"/>
</dbReference>
<feature type="domain" description="Peptidase A1" evidence="6">
    <location>
        <begin position="84"/>
        <end position="440"/>
    </location>
</feature>
<dbReference type="InterPro" id="IPR021109">
    <property type="entry name" value="Peptidase_aspartic_dom_sf"/>
</dbReference>
<feature type="region of interest" description="Disordered" evidence="5">
    <location>
        <begin position="24"/>
        <end position="49"/>
    </location>
</feature>
<dbReference type="GO" id="GO:0006508">
    <property type="term" value="P:proteolysis"/>
    <property type="evidence" value="ECO:0007669"/>
    <property type="project" value="UniProtKB-KW"/>
</dbReference>
<feature type="active site" evidence="3">
    <location>
        <position position="100"/>
    </location>
</feature>
<feature type="region of interest" description="Disordered" evidence="5">
    <location>
        <begin position="443"/>
        <end position="483"/>
    </location>
</feature>
<dbReference type="InterPro" id="IPR033121">
    <property type="entry name" value="PEPTIDASE_A1"/>
</dbReference>
<evidence type="ECO:0000313" key="8">
    <source>
        <dbReference type="Proteomes" id="UP000285146"/>
    </source>
</evidence>
<dbReference type="InterPro" id="IPR034164">
    <property type="entry name" value="Pepsin-like_dom"/>
</dbReference>
<gene>
    <name evidence="7" type="ORF">VPNG_03466</name>
</gene>
<dbReference type="PROSITE" id="PS51767">
    <property type="entry name" value="PEPTIDASE_A1"/>
    <property type="match status" value="1"/>
</dbReference>
<evidence type="ECO:0000259" key="6">
    <source>
        <dbReference type="PROSITE" id="PS51767"/>
    </source>
</evidence>
<organism evidence="7 8">
    <name type="scientific">Cytospora leucostoma</name>
    <dbReference type="NCBI Taxonomy" id="1230097"/>
    <lineage>
        <taxon>Eukaryota</taxon>
        <taxon>Fungi</taxon>
        <taxon>Dikarya</taxon>
        <taxon>Ascomycota</taxon>
        <taxon>Pezizomycotina</taxon>
        <taxon>Sordariomycetes</taxon>
        <taxon>Sordariomycetidae</taxon>
        <taxon>Diaporthales</taxon>
        <taxon>Cytosporaceae</taxon>
        <taxon>Cytospora</taxon>
    </lineage>
</organism>
<dbReference type="CDD" id="cd05471">
    <property type="entry name" value="pepsin_like"/>
    <property type="match status" value="1"/>
</dbReference>
<evidence type="ECO:0000256" key="1">
    <source>
        <dbReference type="ARBA" id="ARBA00007447"/>
    </source>
</evidence>
<dbReference type="PANTHER" id="PTHR47966">
    <property type="entry name" value="BETA-SITE APP-CLEAVING ENZYME, ISOFORM A-RELATED"/>
    <property type="match status" value="1"/>
</dbReference>
<dbReference type="InParanoid" id="A0A423XFL8"/>
<comment type="similarity">
    <text evidence="1 4">Belongs to the peptidase A1 family.</text>
</comment>
<dbReference type="PROSITE" id="PS00141">
    <property type="entry name" value="ASP_PROTEASE"/>
    <property type="match status" value="1"/>
</dbReference>
<feature type="active site" evidence="3">
    <location>
        <position position="327"/>
    </location>
</feature>
<dbReference type="PRINTS" id="PR00792">
    <property type="entry name" value="PEPSIN"/>
</dbReference>
<dbReference type="AlphaFoldDB" id="A0A423XFL8"/>
<evidence type="ECO:0000256" key="4">
    <source>
        <dbReference type="RuleBase" id="RU000454"/>
    </source>
</evidence>
<dbReference type="GO" id="GO:0000324">
    <property type="term" value="C:fungal-type vacuole"/>
    <property type="evidence" value="ECO:0007669"/>
    <property type="project" value="TreeGrafter"/>
</dbReference>
<reference evidence="7 8" key="1">
    <citation type="submission" date="2015-09" db="EMBL/GenBank/DDBJ databases">
        <title>Host preference determinants of Valsa canker pathogens revealed by comparative genomics.</title>
        <authorList>
            <person name="Yin Z."/>
            <person name="Huang L."/>
        </authorList>
    </citation>
    <scope>NUCLEOTIDE SEQUENCE [LARGE SCALE GENOMIC DNA]</scope>
    <source>
        <strain evidence="7 8">SXYLt</strain>
    </source>
</reference>
<evidence type="ECO:0000313" key="7">
    <source>
        <dbReference type="EMBL" id="ROW14978.1"/>
    </source>
</evidence>
<dbReference type="OrthoDB" id="15189at2759"/>
<dbReference type="GO" id="GO:0004190">
    <property type="term" value="F:aspartic-type endopeptidase activity"/>
    <property type="evidence" value="ECO:0007669"/>
    <property type="project" value="UniProtKB-KW"/>
</dbReference>
<keyword evidence="4" id="KW-0378">Hydrolase</keyword>